<dbReference type="Proteomes" id="UP001596990">
    <property type="component" value="Unassembled WGS sequence"/>
</dbReference>
<keyword evidence="1" id="KW-0472">Membrane</keyword>
<proteinExistence type="predicted"/>
<reference evidence="3" key="1">
    <citation type="journal article" date="2019" name="Int. J. Syst. Evol. Microbiol.">
        <title>The Global Catalogue of Microorganisms (GCM) 10K type strain sequencing project: providing services to taxonomists for standard genome sequencing and annotation.</title>
        <authorList>
            <consortium name="The Broad Institute Genomics Platform"/>
            <consortium name="The Broad Institute Genome Sequencing Center for Infectious Disease"/>
            <person name="Wu L."/>
            <person name="Ma J."/>
        </authorList>
    </citation>
    <scope>NUCLEOTIDE SEQUENCE [LARGE SCALE GENOMIC DNA]</scope>
    <source>
        <strain evidence="3">CCUG 56607</strain>
    </source>
</reference>
<name>A0ABW3KWL8_9BACI</name>
<accession>A0ABW3KWL8</accession>
<keyword evidence="1" id="KW-1133">Transmembrane helix</keyword>
<evidence type="ECO:0000256" key="1">
    <source>
        <dbReference type="SAM" id="Phobius"/>
    </source>
</evidence>
<dbReference type="RefSeq" id="WP_386055627.1">
    <property type="nucleotide sequence ID" value="NZ_JBHTKL010000001.1"/>
</dbReference>
<gene>
    <name evidence="2" type="ORF">ACFQ2J_00645</name>
</gene>
<keyword evidence="1" id="KW-0812">Transmembrane</keyword>
<protein>
    <submittedName>
        <fullName evidence="2">Uncharacterized protein</fullName>
    </submittedName>
</protein>
<sequence>MWVNMAIVLLSTGIFFTEAPNLYKKGLKGDLVIFSLFLMVGTALSLAEFGQMDIPNPLDYIQAIYQPISKALQAFFS</sequence>
<evidence type="ECO:0000313" key="2">
    <source>
        <dbReference type="EMBL" id="MFD1017689.1"/>
    </source>
</evidence>
<keyword evidence="3" id="KW-1185">Reference proteome</keyword>
<organism evidence="2 3">
    <name type="scientific">Thalassobacillus hwangdonensis</name>
    <dbReference type="NCBI Taxonomy" id="546108"/>
    <lineage>
        <taxon>Bacteria</taxon>
        <taxon>Bacillati</taxon>
        <taxon>Bacillota</taxon>
        <taxon>Bacilli</taxon>
        <taxon>Bacillales</taxon>
        <taxon>Bacillaceae</taxon>
        <taxon>Thalassobacillus</taxon>
    </lineage>
</organism>
<evidence type="ECO:0000313" key="3">
    <source>
        <dbReference type="Proteomes" id="UP001596990"/>
    </source>
</evidence>
<comment type="caution">
    <text evidence="2">The sequence shown here is derived from an EMBL/GenBank/DDBJ whole genome shotgun (WGS) entry which is preliminary data.</text>
</comment>
<dbReference type="EMBL" id="JBHTKL010000001">
    <property type="protein sequence ID" value="MFD1017689.1"/>
    <property type="molecule type" value="Genomic_DNA"/>
</dbReference>
<feature type="transmembrane region" description="Helical" evidence="1">
    <location>
        <begin position="31"/>
        <end position="49"/>
    </location>
</feature>